<dbReference type="PANTHER" id="PTHR35149">
    <property type="entry name" value="SLL5132 PROTEIN"/>
    <property type="match status" value="1"/>
</dbReference>
<reference evidence="3 4" key="2">
    <citation type="submission" date="2019-01" db="EMBL/GenBank/DDBJ databases">
        <title>The Pseudomonas aeruginosa pan-genome provides new insights on its population structure, horizontal gene transfer and pathogenicity.</title>
        <authorList>
            <person name="Freschi L."/>
            <person name="Vincent A.T."/>
            <person name="Jeukens J."/>
            <person name="Emond-Rheault J.-G."/>
            <person name="Kukavica-Ibrulj I."/>
            <person name="Dupont M.-J."/>
            <person name="Charette S.J."/>
            <person name="Boyle B."/>
            <person name="Levesque R.C."/>
        </authorList>
    </citation>
    <scope>NUCLEOTIDE SEQUENCE [LARGE SCALE GENOMIC DNA]</scope>
    <source>
        <strain evidence="3 4">PA-W36</strain>
    </source>
</reference>
<dbReference type="AlphaFoldDB" id="A0A7M2ZWR2"/>
<dbReference type="Pfam" id="PF03235">
    <property type="entry name" value="GmrSD_N"/>
    <property type="match status" value="1"/>
</dbReference>
<feature type="domain" description="GmrSD restriction endonucleases N-terminal" evidence="1">
    <location>
        <begin position="16"/>
        <end position="237"/>
    </location>
</feature>
<evidence type="ECO:0000259" key="1">
    <source>
        <dbReference type="Pfam" id="PF03235"/>
    </source>
</evidence>
<feature type="domain" description="GmrSD restriction endonucleases C-terminal" evidence="2">
    <location>
        <begin position="441"/>
        <end position="610"/>
    </location>
</feature>
<name>A0A7M2ZWR2_PSEAI</name>
<organism evidence="3 4">
    <name type="scientific">Pseudomonas aeruginosa</name>
    <dbReference type="NCBI Taxonomy" id="287"/>
    <lineage>
        <taxon>Bacteria</taxon>
        <taxon>Pseudomonadati</taxon>
        <taxon>Pseudomonadota</taxon>
        <taxon>Gammaproteobacteria</taxon>
        <taxon>Pseudomonadales</taxon>
        <taxon>Pseudomonadaceae</taxon>
        <taxon>Pseudomonas</taxon>
    </lineage>
</organism>
<dbReference type="Pfam" id="PF07510">
    <property type="entry name" value="GmrSD_C"/>
    <property type="match status" value="1"/>
</dbReference>
<reference evidence="3 4" key="1">
    <citation type="submission" date="2017-08" db="EMBL/GenBank/DDBJ databases">
        <authorList>
            <person name="Feschi L."/>
            <person name="Jeukens J."/>
            <person name="Emond-Rheault J.-G."/>
            <person name="Kukavica-Ibrulj I."/>
            <person name="Boyle B."/>
            <person name="Levesque R.C."/>
        </authorList>
    </citation>
    <scope>NUCLEOTIDE SEQUENCE [LARGE SCALE GENOMIC DNA]</scope>
    <source>
        <strain evidence="3 4">PA-W36</strain>
    </source>
</reference>
<dbReference type="EMBL" id="NSNE01000006">
    <property type="protein sequence ID" value="RPM17073.1"/>
    <property type="molecule type" value="Genomic_DNA"/>
</dbReference>
<comment type="caution">
    <text evidence="3">The sequence shown here is derived from an EMBL/GenBank/DDBJ whole genome shotgun (WGS) entry which is preliminary data.</text>
</comment>
<evidence type="ECO:0000313" key="4">
    <source>
        <dbReference type="Proteomes" id="UP000284767"/>
    </source>
</evidence>
<evidence type="ECO:0000259" key="2">
    <source>
        <dbReference type="Pfam" id="PF07510"/>
    </source>
</evidence>
<accession>A0A7M2ZWR2</accession>
<dbReference type="InterPro" id="IPR011089">
    <property type="entry name" value="GmrSD_C"/>
</dbReference>
<evidence type="ECO:0000313" key="3">
    <source>
        <dbReference type="EMBL" id="RPM17073.1"/>
    </source>
</evidence>
<dbReference type="Proteomes" id="UP000284767">
    <property type="component" value="Unassembled WGS sequence"/>
</dbReference>
<sequence length="623" mass="71423">MATVVPQHKNVKQCFQSHYSLPYFQREYKWEPRHLEEFTSDIQEAFLDNYDQKDGRAAVSQYSSYFLGSIITAPDQDGKIPLIDGQQRLTSIFILMAYLYRYIEDNKISDAANLSDLLWNLNYGVKDYTIEFSPVRKDIFDKYLNTKKLGAAALKDAEDVQDLDESDKKILQALRSLESLIDTEVIQALPYFVDYLLGKVSLIDISVGSESEAHKVFVSMNDRGLRLGPIDLLKGQILSKIDLNDDARACNAIWIDKVSKLRADDAEGDSIFIRTLFRAQWADTMRGKNKGDQAGDFDLIGDAYHRWFQDNSAKLQLQNGDDYKKFIEKTISKFADIYRFIKTAEDSLTSGYEEIYYNSARRFSLQSMILLACTGVDDLEADWKHKISQASKLLDLILTSRSIEGKQNNYDNLKEISFQITKDIRGKSKVELDAYVKQEWPRYYAALNGLAGVKYTKADRSDILYYLARISCYIENDFDTANKTEFSVYWQRDRGAKTFDIEHLLKKTYDVTSLPANHGFADAKEYDDRRNLLGALTLLPRARNRSLQDERYSNKLAVYSTENTLAKSFCDGFYQNNPKLTAFLAANPEVQLKAIGDFTSADIDERANVYMAVAKKTWRCPIV</sequence>
<protein>
    <submittedName>
        <fullName evidence="3">Uncharacterized protein</fullName>
    </submittedName>
</protein>
<dbReference type="PANTHER" id="PTHR35149:SF2">
    <property type="entry name" value="DUF262 DOMAIN-CONTAINING PROTEIN"/>
    <property type="match status" value="1"/>
</dbReference>
<proteinExistence type="predicted"/>
<gene>
    <name evidence="3" type="ORF">IPC1295_12960</name>
</gene>
<dbReference type="RefSeq" id="WP_023087755.1">
    <property type="nucleotide sequence ID" value="NZ_CAADOK010000557.1"/>
</dbReference>
<dbReference type="InterPro" id="IPR004919">
    <property type="entry name" value="GmrSD_N"/>
</dbReference>